<feature type="transmembrane region" description="Helical" evidence="1">
    <location>
        <begin position="95"/>
        <end position="112"/>
    </location>
</feature>
<dbReference type="Proteomes" id="UP000481153">
    <property type="component" value="Unassembled WGS sequence"/>
</dbReference>
<keyword evidence="1" id="KW-0812">Transmembrane</keyword>
<protein>
    <submittedName>
        <fullName evidence="2">Uncharacterized protein</fullName>
    </submittedName>
</protein>
<name>A0A6G0XRA1_9STRA</name>
<proteinExistence type="predicted"/>
<evidence type="ECO:0000313" key="3">
    <source>
        <dbReference type="Proteomes" id="UP000481153"/>
    </source>
</evidence>
<dbReference type="AlphaFoldDB" id="A0A6G0XRA1"/>
<dbReference type="EMBL" id="VJMJ01000023">
    <property type="protein sequence ID" value="KAF0742875.1"/>
    <property type="molecule type" value="Genomic_DNA"/>
</dbReference>
<organism evidence="2 3">
    <name type="scientific">Aphanomyces euteiches</name>
    <dbReference type="NCBI Taxonomy" id="100861"/>
    <lineage>
        <taxon>Eukaryota</taxon>
        <taxon>Sar</taxon>
        <taxon>Stramenopiles</taxon>
        <taxon>Oomycota</taxon>
        <taxon>Saprolegniomycetes</taxon>
        <taxon>Saprolegniales</taxon>
        <taxon>Verrucalvaceae</taxon>
        <taxon>Aphanomyces</taxon>
    </lineage>
</organism>
<feature type="transmembrane region" description="Helical" evidence="1">
    <location>
        <begin position="203"/>
        <end position="223"/>
    </location>
</feature>
<dbReference type="VEuPathDB" id="FungiDB:AeMF1_012750"/>
<reference evidence="2 3" key="1">
    <citation type="submission" date="2019-07" db="EMBL/GenBank/DDBJ databases">
        <title>Genomics analysis of Aphanomyces spp. identifies a new class of oomycete effector associated with host adaptation.</title>
        <authorList>
            <person name="Gaulin E."/>
        </authorList>
    </citation>
    <scope>NUCLEOTIDE SEQUENCE [LARGE SCALE GENOMIC DNA]</scope>
    <source>
        <strain evidence="2 3">ATCC 201684</strain>
    </source>
</reference>
<feature type="transmembrane region" description="Helical" evidence="1">
    <location>
        <begin position="68"/>
        <end position="86"/>
    </location>
</feature>
<keyword evidence="1" id="KW-0472">Membrane</keyword>
<comment type="caution">
    <text evidence="2">The sequence shown here is derived from an EMBL/GenBank/DDBJ whole genome shotgun (WGS) entry which is preliminary data.</text>
</comment>
<keyword evidence="3" id="KW-1185">Reference proteome</keyword>
<evidence type="ECO:0000313" key="2">
    <source>
        <dbReference type="EMBL" id="KAF0742875.1"/>
    </source>
</evidence>
<gene>
    <name evidence="2" type="ORF">Ae201684_002271</name>
</gene>
<keyword evidence="1" id="KW-1133">Transmembrane helix</keyword>
<feature type="transmembrane region" description="Helical" evidence="1">
    <location>
        <begin position="132"/>
        <end position="154"/>
    </location>
</feature>
<accession>A0A6G0XRA1</accession>
<sequence length="1055" mass="116970">MLSIINRRQSVAAFVLSSVLAWIATFVVEVAFPFAPSASLARTCESSNMDAQMTCNSGVIKLGSPDRFYLLFAIHFVCVAVAYALAGGRNLERQGFSKSVPVVIPTMAAHLFEREEANGMYFDAVSSFLSGFIPFHAFGYDYIFSVVLWLNFHLGTKSRGHVFRVPQLRLAPTQSPISGPSIAQLNSTSALPGINRVRLKLRAFAAVVFLIVSIASSASFFYLSREQLANDFLWAGFNSTGMQAFLIDVFNSKLQTRYGNFEIALNETNIAQSYSSTVASLLSSTLYAQTIQIEYMTVANTIRGLRTMDGCQAPWIATQYCWVDFNRTWEMASSIERQRRCQGRMPTNGAVYIESLVRNVPWLLFSSCWGDAFDVAIAATLRQSNRGREWLDRSIARTTTVADEVAFWNDYAIDCYVVQWQNYKTTGVKESFVVENALGRQYPLTLKATTGAFRFGRETSRKMYWGWASDLVAAYSMNASLIRTSAAFLFANTSIETLVLLNGTMSAPLDAGLSLVRHVLGPFGNVDMLHVPVPRSLLDFVAFFRQEDTAVLLNNATAQTTIVGSATFQPFPASWGTTYTYALGGSILCPAAAKLAMSAGLKAFVSRQSSCIGNFGESTVRRVSNHPKRVRQHDNANQSVFEQFAASPRMGPCVHADGFAPQLFVRGQTVAEDIRMLRVSIAQYVQKDQEAMQLVQAMLLDPSDPYFSLFSWYFLLDWVDGLREVISFQGDVGSMTVVSSYLPPMSSSPMALEIHTNFVSYCQLCIQYTTCALFLVTIFALAYACLSGGHIEGYNMLEINRVAGIVWVGRPLICIRSAVAILMLSTSTLTLETSGIFTRLATPERSAKENFSTFLAGNETCWLVIVVTDLAIFITKDHTTKYSLYSSLVTTSITAILSLVSPVQPSVSVVRACDAVQFDLQLTCQAGVVQIGSNQRVGDLVFTTLGVLLACFLWEKWRHPNFELPTHKLSLWLPAGAFYLYEKQPWIIHDTLYLDRVSAFMCGLLAVTHKASIYLLDIKTWRAYTIAIDPKFDARRLSTSSFDNARLADAIPMIE</sequence>
<evidence type="ECO:0000256" key="1">
    <source>
        <dbReference type="SAM" id="Phobius"/>
    </source>
</evidence>